<feature type="transmembrane region" description="Helical" evidence="7">
    <location>
        <begin position="296"/>
        <end position="317"/>
    </location>
</feature>
<dbReference type="SUPFAM" id="SSF55874">
    <property type="entry name" value="ATPase domain of HSP90 chaperone/DNA topoisomerase II/histidine kinase"/>
    <property type="match status" value="1"/>
</dbReference>
<dbReference type="KEGG" id="fmr:Fuma_00569"/>
<dbReference type="InterPro" id="IPR032255">
    <property type="entry name" value="HBM"/>
</dbReference>
<dbReference type="Gene3D" id="1.10.287.130">
    <property type="match status" value="1"/>
</dbReference>
<dbReference type="InterPro" id="IPR036890">
    <property type="entry name" value="HATPase_C_sf"/>
</dbReference>
<accession>A0A1P8WAA0</accession>
<dbReference type="PANTHER" id="PTHR42878">
    <property type="entry name" value="TWO-COMPONENT HISTIDINE KINASE"/>
    <property type="match status" value="1"/>
</dbReference>
<evidence type="ECO:0000256" key="2">
    <source>
        <dbReference type="ARBA" id="ARBA00004370"/>
    </source>
</evidence>
<feature type="domain" description="HAMP" evidence="9">
    <location>
        <begin position="314"/>
        <end position="367"/>
    </location>
</feature>
<dbReference type="InterPro" id="IPR003660">
    <property type="entry name" value="HAMP_dom"/>
</dbReference>
<keyword evidence="7" id="KW-0812">Transmembrane</keyword>
<reference evidence="10 11" key="1">
    <citation type="journal article" date="2016" name="Front. Microbiol.">
        <title>Fuerstia marisgermanicae gen. nov., sp. nov., an Unusual Member of the Phylum Planctomycetes from the German Wadden Sea.</title>
        <authorList>
            <person name="Kohn T."/>
            <person name="Heuer A."/>
            <person name="Jogler M."/>
            <person name="Vollmers J."/>
            <person name="Boedeker C."/>
            <person name="Bunk B."/>
            <person name="Rast P."/>
            <person name="Borchert D."/>
            <person name="Glockner I."/>
            <person name="Freese H.M."/>
            <person name="Klenk H.P."/>
            <person name="Overmann J."/>
            <person name="Kaster A.K."/>
            <person name="Rohde M."/>
            <person name="Wiegand S."/>
            <person name="Jogler C."/>
        </authorList>
    </citation>
    <scope>NUCLEOTIDE SEQUENCE [LARGE SCALE GENOMIC DNA]</scope>
    <source>
        <strain evidence="10 11">NH11</strain>
    </source>
</reference>
<dbReference type="Pfam" id="PF00512">
    <property type="entry name" value="HisKA"/>
    <property type="match status" value="1"/>
</dbReference>
<dbReference type="STRING" id="1891926.Fuma_00569"/>
<dbReference type="AlphaFoldDB" id="A0A1P8WAA0"/>
<dbReference type="GO" id="GO:0000156">
    <property type="term" value="F:phosphorelay response regulator activity"/>
    <property type="evidence" value="ECO:0007669"/>
    <property type="project" value="TreeGrafter"/>
</dbReference>
<evidence type="ECO:0000313" key="11">
    <source>
        <dbReference type="Proteomes" id="UP000187735"/>
    </source>
</evidence>
<dbReference type="InterPro" id="IPR050351">
    <property type="entry name" value="BphY/WalK/GraS-like"/>
</dbReference>
<feature type="domain" description="Histidine kinase" evidence="8">
    <location>
        <begin position="399"/>
        <end position="610"/>
    </location>
</feature>
<dbReference type="EC" id="2.7.13.3" evidence="3"/>
<dbReference type="CDD" id="cd06225">
    <property type="entry name" value="HAMP"/>
    <property type="match status" value="1"/>
</dbReference>
<evidence type="ECO:0000256" key="1">
    <source>
        <dbReference type="ARBA" id="ARBA00000085"/>
    </source>
</evidence>
<organism evidence="10 11">
    <name type="scientific">Fuerstiella marisgermanici</name>
    <dbReference type="NCBI Taxonomy" id="1891926"/>
    <lineage>
        <taxon>Bacteria</taxon>
        <taxon>Pseudomonadati</taxon>
        <taxon>Planctomycetota</taxon>
        <taxon>Planctomycetia</taxon>
        <taxon>Planctomycetales</taxon>
        <taxon>Planctomycetaceae</taxon>
        <taxon>Fuerstiella</taxon>
    </lineage>
</organism>
<dbReference type="GO" id="GO:0007234">
    <property type="term" value="P:osmosensory signaling via phosphorelay pathway"/>
    <property type="evidence" value="ECO:0007669"/>
    <property type="project" value="TreeGrafter"/>
</dbReference>
<dbReference type="PANTHER" id="PTHR42878:SF15">
    <property type="entry name" value="BACTERIOPHYTOCHROME"/>
    <property type="match status" value="1"/>
</dbReference>
<evidence type="ECO:0000256" key="6">
    <source>
        <dbReference type="ARBA" id="ARBA00022777"/>
    </source>
</evidence>
<dbReference type="SMART" id="SM00388">
    <property type="entry name" value="HisKA"/>
    <property type="match status" value="1"/>
</dbReference>
<evidence type="ECO:0000313" key="10">
    <source>
        <dbReference type="EMBL" id="APZ90985.1"/>
    </source>
</evidence>
<dbReference type="CDD" id="cd00082">
    <property type="entry name" value="HisKA"/>
    <property type="match status" value="1"/>
</dbReference>
<evidence type="ECO:0000256" key="7">
    <source>
        <dbReference type="SAM" id="Phobius"/>
    </source>
</evidence>
<dbReference type="SUPFAM" id="SSF47384">
    <property type="entry name" value="Homodimeric domain of signal transducing histidine kinase"/>
    <property type="match status" value="1"/>
</dbReference>
<gene>
    <name evidence="10" type="primary">cph_2</name>
    <name evidence="10" type="ORF">Fuma_00569</name>
</gene>
<protein>
    <recommendedName>
        <fullName evidence="3">histidine kinase</fullName>
        <ecNumber evidence="3">2.7.13.3</ecNumber>
    </recommendedName>
</protein>
<comment type="subcellular location">
    <subcellularLocation>
        <location evidence="2">Membrane</location>
    </subcellularLocation>
</comment>
<dbReference type="Gene3D" id="3.30.565.10">
    <property type="entry name" value="Histidine kinase-like ATPase, C-terminal domain"/>
    <property type="match status" value="1"/>
</dbReference>
<dbReference type="InterPro" id="IPR003661">
    <property type="entry name" value="HisK_dim/P_dom"/>
</dbReference>
<dbReference type="RefSeq" id="WP_077022804.1">
    <property type="nucleotide sequence ID" value="NZ_CP017641.1"/>
</dbReference>
<evidence type="ECO:0000256" key="5">
    <source>
        <dbReference type="ARBA" id="ARBA00022679"/>
    </source>
</evidence>
<dbReference type="SMART" id="SM01358">
    <property type="entry name" value="HBM"/>
    <property type="match status" value="1"/>
</dbReference>
<dbReference type="Pfam" id="PF00672">
    <property type="entry name" value="HAMP"/>
    <property type="match status" value="1"/>
</dbReference>
<dbReference type="EMBL" id="CP017641">
    <property type="protein sequence ID" value="APZ90985.1"/>
    <property type="molecule type" value="Genomic_DNA"/>
</dbReference>
<feature type="transmembrane region" description="Helical" evidence="7">
    <location>
        <begin position="6"/>
        <end position="30"/>
    </location>
</feature>
<dbReference type="Pfam" id="PF02518">
    <property type="entry name" value="HATPase_c"/>
    <property type="match status" value="1"/>
</dbReference>
<dbReference type="SUPFAM" id="SSF158472">
    <property type="entry name" value="HAMP domain-like"/>
    <property type="match status" value="1"/>
</dbReference>
<evidence type="ECO:0000256" key="3">
    <source>
        <dbReference type="ARBA" id="ARBA00012438"/>
    </source>
</evidence>
<dbReference type="InterPro" id="IPR003594">
    <property type="entry name" value="HATPase_dom"/>
</dbReference>
<keyword evidence="6" id="KW-0418">Kinase</keyword>
<dbReference type="PROSITE" id="PS50109">
    <property type="entry name" value="HIS_KIN"/>
    <property type="match status" value="1"/>
</dbReference>
<evidence type="ECO:0000256" key="4">
    <source>
        <dbReference type="ARBA" id="ARBA00022553"/>
    </source>
</evidence>
<dbReference type="GO" id="GO:0016020">
    <property type="term" value="C:membrane"/>
    <property type="evidence" value="ECO:0007669"/>
    <property type="project" value="UniProtKB-SubCell"/>
</dbReference>
<keyword evidence="4" id="KW-0597">Phosphoprotein</keyword>
<dbReference type="PROSITE" id="PS50885">
    <property type="entry name" value="HAMP"/>
    <property type="match status" value="1"/>
</dbReference>
<proteinExistence type="predicted"/>
<keyword evidence="7" id="KW-0472">Membrane</keyword>
<keyword evidence="7" id="KW-1133">Transmembrane helix</keyword>
<dbReference type="GO" id="GO:0000155">
    <property type="term" value="F:phosphorelay sensor kinase activity"/>
    <property type="evidence" value="ECO:0007669"/>
    <property type="project" value="InterPro"/>
</dbReference>
<dbReference type="SMART" id="SM00387">
    <property type="entry name" value="HATPase_c"/>
    <property type="match status" value="1"/>
</dbReference>
<evidence type="ECO:0000259" key="8">
    <source>
        <dbReference type="PROSITE" id="PS50109"/>
    </source>
</evidence>
<evidence type="ECO:0000259" key="9">
    <source>
        <dbReference type="PROSITE" id="PS50885"/>
    </source>
</evidence>
<dbReference type="InterPro" id="IPR036097">
    <property type="entry name" value="HisK_dim/P_sf"/>
</dbReference>
<keyword evidence="5 10" id="KW-0808">Transferase</keyword>
<comment type="catalytic activity">
    <reaction evidence="1">
        <text>ATP + protein L-histidine = ADP + protein N-phospho-L-histidine.</text>
        <dbReference type="EC" id="2.7.13.3"/>
    </reaction>
</comment>
<dbReference type="GO" id="GO:0030295">
    <property type="term" value="F:protein kinase activator activity"/>
    <property type="evidence" value="ECO:0007669"/>
    <property type="project" value="TreeGrafter"/>
</dbReference>
<dbReference type="PRINTS" id="PR00344">
    <property type="entry name" value="BCTRLSENSOR"/>
</dbReference>
<dbReference type="Proteomes" id="UP000187735">
    <property type="component" value="Chromosome"/>
</dbReference>
<keyword evidence="11" id="KW-1185">Reference proteome</keyword>
<sequence>MNSLRSKIYVGFAVIVALLAVVGLIGYSGVSRLYSLSSEMHRISAVNAVVLTIDRDVQELQLRVGRYIAAGNESLRDDIVSLNDRLVAVINDRATGETDPELQSLFKRMSEHLPEYKLHFDSVIEERQVRSDLVQNQLPHQSAIIELNLSTLSAGSKNQQSKNEQNLAVLRCESLFSQAEKLLLRYYVAADSKFVNEALDHLDSAVASLQTVEFQPEDRVIRQKAVAALREYKRIGVRAIQATRSYLFLVNVVMAGEASEVTYYSDKLRQLSAERRQSISADIASTVTRVRQMTGLGIGIAVILAVLIAGRLAVLILQPVTRLTSTFERLAAGETVVEIPETHRRDEIGQMAMAAGVFSSRNLEQKQLLTKSEQLSAELVTKAEELEATNSELDSFVYVASHDLKSPLRAIRQLAMWIDEDSGHLLPEASVKHFRTMQSRVRRMERLLDDLLNFSRVGRTNSMPEKVDLAETFRGIVEMTDNPHGISIRIDDALPTIFTERIPLEHVLMNLLGNAIKHNDKKEHGVVEVTCRQHDDGFLIQVCDNGPGIDPQHHDRVFQMYQRVGDPNVEGSGMGLAIVKKQAQRQGGAIRVDSNEGPGVTFCLTWPATLAR</sequence>
<dbReference type="Gene3D" id="6.10.340.10">
    <property type="match status" value="1"/>
</dbReference>
<dbReference type="OrthoDB" id="9808408at2"/>
<name>A0A1P8WAA0_9PLAN</name>
<dbReference type="InterPro" id="IPR004358">
    <property type="entry name" value="Sig_transdc_His_kin-like_C"/>
</dbReference>
<dbReference type="InterPro" id="IPR005467">
    <property type="entry name" value="His_kinase_dom"/>
</dbReference>